<reference evidence="1" key="1">
    <citation type="submission" date="2022-02" db="EMBL/GenBank/DDBJ databases">
        <title>Plant Genome Project.</title>
        <authorList>
            <person name="Zhang R.-G."/>
        </authorList>
    </citation>
    <scope>NUCLEOTIDE SEQUENCE</scope>
    <source>
        <strain evidence="1">AT1</strain>
    </source>
</reference>
<protein>
    <submittedName>
        <fullName evidence="1">Uncharacterized protein</fullName>
    </submittedName>
</protein>
<dbReference type="EMBL" id="CM046389">
    <property type="protein sequence ID" value="KAI8569370.1"/>
    <property type="molecule type" value="Genomic_DNA"/>
</dbReference>
<proteinExistence type="predicted"/>
<name>A0ACC0PV76_RHOML</name>
<comment type="caution">
    <text evidence="1">The sequence shown here is derived from an EMBL/GenBank/DDBJ whole genome shotgun (WGS) entry which is preliminary data.</text>
</comment>
<dbReference type="Proteomes" id="UP001062846">
    <property type="component" value="Chromosome 2"/>
</dbReference>
<sequence>MGSFYKIILPSVMVYHRLRIPEDFSKKYGDELSTSVRFTVRSGQVWRVGVEKADEMLWFTDGWKEFSESHSIGCGFFLVFNYEGNSEFKVLIFDFTATEIYNPQKTLSISNEPDKGKQRPVSHKGERGSNDTLQKLSCHPSRPALVSLEKGILDGCQDNRTGKGCCHSLIQDMYEFAPEFAIRINKRGRCISSLESLRCNFQYFTRNKRYKMEDHGKIVEVDSVTLSLKSKMKASEMSNSQRLSVQKTEKEKWNVMKNVDNIPAAVPFGRKCCLSNGGRLKRHINRQDKEGHKQLDSVFVQEATRKSKRIRYQLNETKHTKSADELNSSNAANNRRTDSNGHQLKVKCEEEEELLGLNDFSNDSMMRPVKTQEREKAVNASMMFKPNNPFFRTILQPYNVRRSYFLNLPARFAKKYLHGVSESIQLEVSGGKQWTVHCVRINGPVRCLGSGWRRFAKDNNLREGDVCVFELIQKGVLCDIPDLLDRVQCFLPLTVHECPQIANEATSVTARIPLAFVGHVKGRIPDKVFLRNRHGKLWPVQVTKVGNHLNFSDGWVKFVDDSSLEFGDFLVFDYDGTDVFHFKIYGRTGCEKELIGSSHLTVNNEEQEEVEEEEEGGHLEVEEAEDDLEVEECREENEFAVEEQELEATTLRSLLDLDGSKRKAAVKVEDDDDIFEYGMVARPKNPYFVAKLREKRRNELYVPVDVIKDHRLKLPENLILLDEEGREWSSKVHMWKDGRTWLGWRAFCKWNNLKREDLCLCEFVHEEGRQEIYLKLNILREGSWLPKGENQTDLGQSS</sequence>
<accession>A0ACC0PV76</accession>
<organism evidence="1 2">
    <name type="scientific">Rhododendron molle</name>
    <name type="common">Chinese azalea</name>
    <name type="synonym">Azalea mollis</name>
    <dbReference type="NCBI Taxonomy" id="49168"/>
    <lineage>
        <taxon>Eukaryota</taxon>
        <taxon>Viridiplantae</taxon>
        <taxon>Streptophyta</taxon>
        <taxon>Embryophyta</taxon>
        <taxon>Tracheophyta</taxon>
        <taxon>Spermatophyta</taxon>
        <taxon>Magnoliopsida</taxon>
        <taxon>eudicotyledons</taxon>
        <taxon>Gunneridae</taxon>
        <taxon>Pentapetalae</taxon>
        <taxon>asterids</taxon>
        <taxon>Ericales</taxon>
        <taxon>Ericaceae</taxon>
        <taxon>Ericoideae</taxon>
        <taxon>Rhodoreae</taxon>
        <taxon>Rhododendron</taxon>
    </lineage>
</organism>
<evidence type="ECO:0000313" key="1">
    <source>
        <dbReference type="EMBL" id="KAI8569370.1"/>
    </source>
</evidence>
<gene>
    <name evidence="1" type="ORF">RHMOL_Rhmol02G0273600</name>
</gene>
<evidence type="ECO:0000313" key="2">
    <source>
        <dbReference type="Proteomes" id="UP001062846"/>
    </source>
</evidence>
<keyword evidence="2" id="KW-1185">Reference proteome</keyword>